<proteinExistence type="predicted"/>
<name>A0A1T5FLX3_9HYPH</name>
<dbReference type="EMBL" id="FUYX01000009">
    <property type="protein sequence ID" value="SKB97087.1"/>
    <property type="molecule type" value="Genomic_DNA"/>
</dbReference>
<evidence type="ECO:0000313" key="2">
    <source>
        <dbReference type="Proteomes" id="UP000190130"/>
    </source>
</evidence>
<protein>
    <submittedName>
        <fullName evidence="1">Uncharacterized protein</fullName>
    </submittedName>
</protein>
<dbReference type="RefSeq" id="WP_176168641.1">
    <property type="nucleotide sequence ID" value="NZ_FUYX01000009.1"/>
</dbReference>
<sequence length="51" mass="5668">MNDQTLLDESALSTAAPQFDINLPKADPNWKPQSCGHSREELRAILDEVMA</sequence>
<evidence type="ECO:0000313" key="1">
    <source>
        <dbReference type="EMBL" id="SKB97087.1"/>
    </source>
</evidence>
<dbReference type="AlphaFoldDB" id="A0A1T5FLX3"/>
<organism evidence="1 2">
    <name type="scientific">Bosea thiooxidans</name>
    <dbReference type="NCBI Taxonomy" id="53254"/>
    <lineage>
        <taxon>Bacteria</taxon>
        <taxon>Pseudomonadati</taxon>
        <taxon>Pseudomonadota</taxon>
        <taxon>Alphaproteobacteria</taxon>
        <taxon>Hyphomicrobiales</taxon>
        <taxon>Boseaceae</taxon>
        <taxon>Bosea</taxon>
    </lineage>
</organism>
<gene>
    <name evidence="1" type="ORF">SAMN05660750_03341</name>
</gene>
<accession>A0A1T5FLX3</accession>
<reference evidence="1 2" key="1">
    <citation type="submission" date="2017-02" db="EMBL/GenBank/DDBJ databases">
        <authorList>
            <person name="Peterson S.W."/>
        </authorList>
    </citation>
    <scope>NUCLEOTIDE SEQUENCE [LARGE SCALE GENOMIC DNA]</scope>
    <source>
        <strain evidence="1 2">DSM 9653</strain>
    </source>
</reference>
<dbReference type="Proteomes" id="UP000190130">
    <property type="component" value="Unassembled WGS sequence"/>
</dbReference>